<keyword evidence="2" id="KW-1185">Reference proteome</keyword>
<name>A0A564U5I2_9FIRM</name>
<evidence type="ECO:0000313" key="2">
    <source>
        <dbReference type="Proteomes" id="UP000363661"/>
    </source>
</evidence>
<organism evidence="1 2">
    <name type="scientific">[Ruminococcus] torques</name>
    <dbReference type="NCBI Taxonomy" id="33039"/>
    <lineage>
        <taxon>Bacteria</taxon>
        <taxon>Bacillati</taxon>
        <taxon>Bacillota</taxon>
        <taxon>Clostridia</taxon>
        <taxon>Lachnospirales</taxon>
        <taxon>Lachnospiraceae</taxon>
        <taxon>Mediterraneibacter</taxon>
    </lineage>
</organism>
<dbReference type="InterPro" id="IPR012441">
    <property type="entry name" value="DUF1643"/>
</dbReference>
<gene>
    <name evidence="1" type="ORF">RTSSTS7063_02032</name>
</gene>
<dbReference type="EMBL" id="CABHNA010000067">
    <property type="protein sequence ID" value="VUX14784.1"/>
    <property type="molecule type" value="Genomic_DNA"/>
</dbReference>
<accession>A0A564U5I2</accession>
<dbReference type="Proteomes" id="UP000363661">
    <property type="component" value="Unassembled WGS sequence"/>
</dbReference>
<evidence type="ECO:0008006" key="3">
    <source>
        <dbReference type="Google" id="ProtNLM"/>
    </source>
</evidence>
<sequence length="197" mass="23075">MKETLKILSFQTAMVMQNEREKYDQTKWIYVPDFYTDYRYILGTVGNNPLITIGINPSTAEPEKMDNTMKSVEKIAMGNGFDSFIMFNVYAQRATDPNQMNKEINPMLHKENMQAFQWILENSGKKPIIWAAWGTNIERRKYLKECLREMINISNRYNAVWCKVGKCSVKGHPHHPLYLKKDSRIEAFDVKTYLTSL</sequence>
<evidence type="ECO:0000313" key="1">
    <source>
        <dbReference type="EMBL" id="VUX14784.1"/>
    </source>
</evidence>
<proteinExistence type="predicted"/>
<dbReference type="Pfam" id="PF07799">
    <property type="entry name" value="DUF1643"/>
    <property type="match status" value="1"/>
</dbReference>
<dbReference type="AlphaFoldDB" id="A0A564U5I2"/>
<reference evidence="1 2" key="1">
    <citation type="submission" date="2019-07" db="EMBL/GenBank/DDBJ databases">
        <authorList>
            <person name="Hibberd C M."/>
            <person name="Gehrig L. J."/>
            <person name="Chang H.-W."/>
            <person name="Venkatesh S."/>
        </authorList>
    </citation>
    <scope>NUCLEOTIDE SEQUENCE [LARGE SCALE GENOMIC DNA]</scope>
    <source>
        <strain evidence="1">Ruminococcus_torques_SSTS_Bg7063</strain>
    </source>
</reference>
<protein>
    <recommendedName>
        <fullName evidence="3">DUF1643 domain-containing protein</fullName>
    </recommendedName>
</protein>